<feature type="binding site" evidence="10">
    <location>
        <begin position="208"/>
        <end position="216"/>
    </location>
    <ligand>
        <name>GTP</name>
        <dbReference type="ChEBI" id="CHEBI:37565"/>
    </ligand>
</feature>
<accession>A0ABR6ZTC6</accession>
<comment type="cofactor">
    <cofactor evidence="10">
        <name>Zn(2+)</name>
        <dbReference type="ChEBI" id="CHEBI:29105"/>
    </cofactor>
    <text evidence="10">Binds 1 zinc ion per subunit.</text>
</comment>
<dbReference type="InterPro" id="IPR004881">
    <property type="entry name" value="Ribosome_biogen_GTPase_RsgA"/>
</dbReference>
<name>A0ABR6ZTC6_9BURK</name>
<dbReference type="EC" id="3.6.1.-" evidence="10"/>
<dbReference type="InterPro" id="IPR030378">
    <property type="entry name" value="G_CP_dom"/>
</dbReference>
<dbReference type="RefSeq" id="WP_186948390.1">
    <property type="nucleotide sequence ID" value="NZ_JACOGF010000008.1"/>
</dbReference>
<keyword evidence="1 10" id="KW-0963">Cytoplasm</keyword>
<evidence type="ECO:0000256" key="1">
    <source>
        <dbReference type="ARBA" id="ARBA00022490"/>
    </source>
</evidence>
<keyword evidence="14" id="KW-1185">Reference proteome</keyword>
<dbReference type="PANTHER" id="PTHR32120:SF10">
    <property type="entry name" value="SMALL RIBOSOMAL SUBUNIT BIOGENESIS GTPASE RSGA"/>
    <property type="match status" value="1"/>
</dbReference>
<evidence type="ECO:0000256" key="2">
    <source>
        <dbReference type="ARBA" id="ARBA00022517"/>
    </source>
</evidence>
<dbReference type="Pfam" id="PF03193">
    <property type="entry name" value="RsgA_GTPase"/>
    <property type="match status" value="1"/>
</dbReference>
<dbReference type="PROSITE" id="PS51721">
    <property type="entry name" value="G_CP"/>
    <property type="match status" value="1"/>
</dbReference>
<dbReference type="HAMAP" id="MF_01820">
    <property type="entry name" value="GTPase_RsgA"/>
    <property type="match status" value="1"/>
</dbReference>
<evidence type="ECO:0000256" key="9">
    <source>
        <dbReference type="ARBA" id="ARBA00023134"/>
    </source>
</evidence>
<comment type="function">
    <text evidence="10">One of several proteins that assist in the late maturation steps of the functional core of the 30S ribosomal subunit. Helps release RbfA from mature subunits. May play a role in the assembly of ribosomal proteins into the subunit. Circularly permuted GTPase that catalyzes slow GTP hydrolysis, GTPase activity is stimulated by the 30S ribosomal subunit.</text>
</comment>
<organism evidence="13 14">
    <name type="scientific">Undibacterium hunanense</name>
    <dbReference type="NCBI Taxonomy" id="2762292"/>
    <lineage>
        <taxon>Bacteria</taxon>
        <taxon>Pseudomonadati</taxon>
        <taxon>Pseudomonadota</taxon>
        <taxon>Betaproteobacteria</taxon>
        <taxon>Burkholderiales</taxon>
        <taxon>Oxalobacteraceae</taxon>
        <taxon>Undibacterium</taxon>
    </lineage>
</organism>
<feature type="binding site" evidence="10">
    <location>
        <position position="293"/>
    </location>
    <ligand>
        <name>Zn(2+)</name>
        <dbReference type="ChEBI" id="CHEBI:29105"/>
    </ligand>
</feature>
<protein>
    <recommendedName>
        <fullName evidence="10">Small ribosomal subunit biogenesis GTPase RsgA</fullName>
        <ecNumber evidence="10">3.6.1.-</ecNumber>
    </recommendedName>
</protein>
<evidence type="ECO:0000259" key="12">
    <source>
        <dbReference type="PROSITE" id="PS51721"/>
    </source>
</evidence>
<dbReference type="InterPro" id="IPR027417">
    <property type="entry name" value="P-loop_NTPase"/>
</dbReference>
<evidence type="ECO:0000256" key="10">
    <source>
        <dbReference type="HAMAP-Rule" id="MF_01820"/>
    </source>
</evidence>
<dbReference type="SUPFAM" id="SSF52540">
    <property type="entry name" value="P-loop containing nucleoside triphosphate hydrolases"/>
    <property type="match status" value="1"/>
</dbReference>
<evidence type="ECO:0000256" key="5">
    <source>
        <dbReference type="ARBA" id="ARBA00022741"/>
    </source>
</evidence>
<proteinExistence type="inferred from homology"/>
<feature type="binding site" evidence="10">
    <location>
        <position position="295"/>
    </location>
    <ligand>
        <name>Zn(2+)</name>
        <dbReference type="ChEBI" id="CHEBI:29105"/>
    </ligand>
</feature>
<evidence type="ECO:0000259" key="11">
    <source>
        <dbReference type="PROSITE" id="PS50936"/>
    </source>
</evidence>
<comment type="subunit">
    <text evidence="10">Monomer. Associates with 30S ribosomal subunit, binds 16S rRNA.</text>
</comment>
<keyword evidence="6 10" id="KW-0378">Hydrolase</keyword>
<evidence type="ECO:0000256" key="3">
    <source>
        <dbReference type="ARBA" id="ARBA00022723"/>
    </source>
</evidence>
<evidence type="ECO:0000256" key="8">
    <source>
        <dbReference type="ARBA" id="ARBA00022884"/>
    </source>
</evidence>
<feature type="binding site" evidence="10">
    <location>
        <position position="288"/>
    </location>
    <ligand>
        <name>Zn(2+)</name>
        <dbReference type="ChEBI" id="CHEBI:29105"/>
    </ligand>
</feature>
<keyword evidence="7 10" id="KW-0862">Zinc</keyword>
<evidence type="ECO:0000313" key="13">
    <source>
        <dbReference type="EMBL" id="MBC3919126.1"/>
    </source>
</evidence>
<dbReference type="EMBL" id="JACOGF010000008">
    <property type="protein sequence ID" value="MBC3919126.1"/>
    <property type="molecule type" value="Genomic_DNA"/>
</dbReference>
<dbReference type="InterPro" id="IPR010914">
    <property type="entry name" value="RsgA_GTPase_dom"/>
</dbReference>
<evidence type="ECO:0000313" key="14">
    <source>
        <dbReference type="Proteomes" id="UP000650424"/>
    </source>
</evidence>
<sequence length="355" mass="38946">MIDFDFAALRRIGLTQVIANQLYTLSLTLPDASALQAGRITEVHRDWFTVHQGVTPLHARCQPSLLQALDDNDASLAVGDWVLMDQHEPPRIIARMPPLTHLARRSNDGRRQALASNVDTALLVMGLDHDFNLRRLERYLALVHAAEVDPVIILTKADVSPQAEAHLAEVNQRLSGNVPVFAVNGQSAATAELLAPWMAAGQTLILLGSSGAGKSTLTNTLAASTQDTGEVRAGDSRGHHTTTARSLHLCQHGACIIDTPGLRSLQLDLDEIALSASFEDIDVLATQCQFRDCSHQAEPGCAVRAAVDEDRLHNYQKLLREARRNQQTPLDKIAARSKWKVLMRSVKERDKQKRG</sequence>
<keyword evidence="5 10" id="KW-0547">Nucleotide-binding</keyword>
<dbReference type="CDD" id="cd01854">
    <property type="entry name" value="YjeQ_EngC"/>
    <property type="match status" value="1"/>
</dbReference>
<reference evidence="13 14" key="1">
    <citation type="submission" date="2020-08" db="EMBL/GenBank/DDBJ databases">
        <title>Novel species isolated from subtropical streams in China.</title>
        <authorList>
            <person name="Lu H."/>
        </authorList>
    </citation>
    <scope>NUCLEOTIDE SEQUENCE [LARGE SCALE GENOMIC DNA]</scope>
    <source>
        <strain evidence="13 14">CY18W</strain>
    </source>
</reference>
<comment type="caution">
    <text evidence="13">The sequence shown here is derived from an EMBL/GenBank/DDBJ whole genome shotgun (WGS) entry which is preliminary data.</text>
</comment>
<keyword evidence="3 10" id="KW-0479">Metal-binding</keyword>
<dbReference type="PANTHER" id="PTHR32120">
    <property type="entry name" value="SMALL RIBOSOMAL SUBUNIT BIOGENESIS GTPASE RSGA"/>
    <property type="match status" value="1"/>
</dbReference>
<evidence type="ECO:0000256" key="6">
    <source>
        <dbReference type="ARBA" id="ARBA00022801"/>
    </source>
</evidence>
<feature type="domain" description="EngC GTPase" evidence="11">
    <location>
        <begin position="116"/>
        <end position="263"/>
    </location>
</feature>
<dbReference type="Gene3D" id="3.40.50.300">
    <property type="entry name" value="P-loop containing nucleotide triphosphate hydrolases"/>
    <property type="match status" value="1"/>
</dbReference>
<keyword evidence="4 10" id="KW-0699">rRNA-binding</keyword>
<keyword evidence="8 10" id="KW-0694">RNA-binding</keyword>
<keyword evidence="9 10" id="KW-0342">GTP-binding</keyword>
<dbReference type="Gene3D" id="1.10.40.50">
    <property type="entry name" value="Probable gtpase engc, domain 3"/>
    <property type="match status" value="1"/>
</dbReference>
<feature type="domain" description="CP-type G" evidence="12">
    <location>
        <begin position="106"/>
        <end position="265"/>
    </location>
</feature>
<keyword evidence="2 10" id="KW-0690">Ribosome biogenesis</keyword>
<comment type="subcellular location">
    <subcellularLocation>
        <location evidence="10">Cytoplasm</location>
    </subcellularLocation>
</comment>
<evidence type="ECO:0000256" key="7">
    <source>
        <dbReference type="ARBA" id="ARBA00022833"/>
    </source>
</evidence>
<dbReference type="PROSITE" id="PS50936">
    <property type="entry name" value="ENGC_GTPASE"/>
    <property type="match status" value="1"/>
</dbReference>
<feature type="binding site" evidence="10">
    <location>
        <position position="301"/>
    </location>
    <ligand>
        <name>Zn(2+)</name>
        <dbReference type="ChEBI" id="CHEBI:29105"/>
    </ligand>
</feature>
<comment type="similarity">
    <text evidence="10">Belongs to the TRAFAC class YlqF/YawG GTPase family. RsgA subfamily.</text>
</comment>
<gene>
    <name evidence="10 13" type="primary">rsgA</name>
    <name evidence="13" type="ORF">H8L32_16665</name>
</gene>
<evidence type="ECO:0000256" key="4">
    <source>
        <dbReference type="ARBA" id="ARBA00022730"/>
    </source>
</evidence>
<dbReference type="Proteomes" id="UP000650424">
    <property type="component" value="Unassembled WGS sequence"/>
</dbReference>
<feature type="binding site" evidence="10">
    <location>
        <begin position="155"/>
        <end position="158"/>
    </location>
    <ligand>
        <name>GTP</name>
        <dbReference type="ChEBI" id="CHEBI:37565"/>
    </ligand>
</feature>
<dbReference type="NCBIfam" id="TIGR00157">
    <property type="entry name" value="ribosome small subunit-dependent GTPase A"/>
    <property type="match status" value="1"/>
</dbReference>